<dbReference type="Proteomes" id="UP000188159">
    <property type="component" value="Chromosome"/>
</dbReference>
<sequence length="65" mass="7999">MKCDHGGEREKRIECRRKCTEFVAWKLSMQAVRQKKKEDKNKFYSETKLKCYRRKAMKQKTGRKR</sequence>
<reference evidence="1 2" key="1">
    <citation type="journal article" date="2016" name="Sci. Rep.">
        <title>Accelerated dysbiosis of gut microbiota during aggravation of DSS-induced colitis by a butyrate-producing bacterium.</title>
        <authorList>
            <person name="Zhang Q."/>
            <person name="Wu Y."/>
            <person name="Wang J."/>
            <person name="Wu G."/>
            <person name="Long W."/>
            <person name="Xue Z."/>
            <person name="Wang L."/>
            <person name="Zhang X."/>
            <person name="Pang X."/>
            <person name="Zhao Y."/>
            <person name="Zhao L."/>
            <person name="Zhang C."/>
        </authorList>
    </citation>
    <scope>NUCLEOTIDE SEQUENCE [LARGE SCALE GENOMIC DNA]</scope>
    <source>
        <strain evidence="1 2">BPB5</strain>
    </source>
</reference>
<gene>
    <name evidence="1" type="ORF">DO83_09975</name>
</gene>
<evidence type="ECO:0000313" key="1">
    <source>
        <dbReference type="EMBL" id="AQP39878.1"/>
    </source>
</evidence>
<organism evidence="1 2">
    <name type="scientific">Anaerostipes hadrus</name>
    <dbReference type="NCBI Taxonomy" id="649756"/>
    <lineage>
        <taxon>Bacteria</taxon>
        <taxon>Bacillati</taxon>
        <taxon>Bacillota</taxon>
        <taxon>Clostridia</taxon>
        <taxon>Lachnospirales</taxon>
        <taxon>Lachnospiraceae</taxon>
        <taxon>Anaerostipes</taxon>
    </lineage>
</organism>
<dbReference type="AlphaFoldDB" id="A0A1Q2C818"/>
<protein>
    <submittedName>
        <fullName evidence="1">Uncharacterized protein</fullName>
    </submittedName>
</protein>
<accession>A0A1Q2C818</accession>
<proteinExistence type="predicted"/>
<evidence type="ECO:0000313" key="2">
    <source>
        <dbReference type="Proteomes" id="UP000188159"/>
    </source>
</evidence>
<dbReference type="EMBL" id="CP012098">
    <property type="protein sequence ID" value="AQP39878.1"/>
    <property type="molecule type" value="Genomic_DNA"/>
</dbReference>
<name>A0A1Q2C818_ANAHA</name>